<dbReference type="Pfam" id="PF00404">
    <property type="entry name" value="Dockerin_1"/>
    <property type="match status" value="1"/>
</dbReference>
<dbReference type="InterPro" id="IPR043744">
    <property type="entry name" value="DUF5689"/>
</dbReference>
<dbReference type="InterPro" id="IPR002102">
    <property type="entry name" value="Cohesin_dom"/>
</dbReference>
<dbReference type="Gene3D" id="3.60.10.10">
    <property type="entry name" value="Endonuclease/exonuclease/phosphatase"/>
    <property type="match status" value="1"/>
</dbReference>
<proteinExistence type="predicted"/>
<evidence type="ECO:0000256" key="1">
    <source>
        <dbReference type="SAM" id="MobiDB-lite"/>
    </source>
</evidence>
<dbReference type="SUPFAM" id="SSF56219">
    <property type="entry name" value="DNase I-like"/>
    <property type="match status" value="1"/>
</dbReference>
<feature type="signal peptide" evidence="2">
    <location>
        <begin position="1"/>
        <end position="24"/>
    </location>
</feature>
<name>A0ABV6LSS2_9BACI</name>
<accession>A0ABV6LSS2</accession>
<feature type="region of interest" description="Disordered" evidence="1">
    <location>
        <begin position="158"/>
        <end position="221"/>
    </location>
</feature>
<dbReference type="SUPFAM" id="SSF63446">
    <property type="entry name" value="Type I dockerin domain"/>
    <property type="match status" value="1"/>
</dbReference>
<feature type="chain" id="PRO_5046948690" evidence="2">
    <location>
        <begin position="25"/>
        <end position="1251"/>
    </location>
</feature>
<dbReference type="InterPro" id="IPR036700">
    <property type="entry name" value="BOBF_sf"/>
</dbReference>
<dbReference type="InterPro" id="IPR008965">
    <property type="entry name" value="CBM2/CBM3_carb-bd_dom_sf"/>
</dbReference>
<evidence type="ECO:0000313" key="5">
    <source>
        <dbReference type="Proteomes" id="UP001589836"/>
    </source>
</evidence>
<dbReference type="Gene3D" id="1.10.1330.10">
    <property type="entry name" value="Dockerin domain"/>
    <property type="match status" value="1"/>
</dbReference>
<dbReference type="InterPro" id="IPR001322">
    <property type="entry name" value="Lamin_tail_dom"/>
</dbReference>
<keyword evidence="2" id="KW-0732">Signal</keyword>
<dbReference type="PANTHER" id="PTHR42834">
    <property type="entry name" value="ENDONUCLEASE/EXONUCLEASE/PHOSPHATASE FAMILY PROTEIN (AFU_ORTHOLOGUE AFUA_3G09210)"/>
    <property type="match status" value="1"/>
</dbReference>
<dbReference type="PROSITE" id="PS51841">
    <property type="entry name" value="LTD"/>
    <property type="match status" value="1"/>
</dbReference>
<dbReference type="Gene3D" id="2.60.40.680">
    <property type="match status" value="1"/>
</dbReference>
<dbReference type="InterPro" id="IPR036691">
    <property type="entry name" value="Endo/exonu/phosph_ase_sf"/>
</dbReference>
<keyword evidence="5" id="KW-1185">Reference proteome</keyword>
<dbReference type="Proteomes" id="UP001589836">
    <property type="component" value="Unassembled WGS sequence"/>
</dbReference>
<dbReference type="CDD" id="cd04486">
    <property type="entry name" value="YhcR_OBF_like"/>
    <property type="match status" value="2"/>
</dbReference>
<reference evidence="4 5" key="1">
    <citation type="submission" date="2024-09" db="EMBL/GenBank/DDBJ databases">
        <authorList>
            <person name="Sun Q."/>
            <person name="Mori K."/>
        </authorList>
    </citation>
    <scope>NUCLEOTIDE SEQUENCE [LARGE SCALE GENOMIC DNA]</scope>
    <source>
        <strain evidence="4 5">NCAIM B.02529</strain>
    </source>
</reference>
<organism evidence="4 5">
    <name type="scientific">Pontibacillus salicampi</name>
    <dbReference type="NCBI Taxonomy" id="1449801"/>
    <lineage>
        <taxon>Bacteria</taxon>
        <taxon>Bacillati</taxon>
        <taxon>Bacillota</taxon>
        <taxon>Bacilli</taxon>
        <taxon>Bacillales</taxon>
        <taxon>Bacillaceae</taxon>
        <taxon>Pontibacillus</taxon>
    </lineage>
</organism>
<dbReference type="InterPro" id="IPR002105">
    <property type="entry name" value="Dockerin_1_rpt"/>
</dbReference>
<dbReference type="SUPFAM" id="SSF49384">
    <property type="entry name" value="Carbohydrate-binding domain"/>
    <property type="match status" value="1"/>
</dbReference>
<evidence type="ECO:0000256" key="2">
    <source>
        <dbReference type="SAM" id="SignalP"/>
    </source>
</evidence>
<feature type="compositionally biased region" description="Acidic residues" evidence="1">
    <location>
        <begin position="196"/>
        <end position="205"/>
    </location>
</feature>
<comment type="caution">
    <text evidence="4">The sequence shown here is derived from an EMBL/GenBank/DDBJ whole genome shotgun (WGS) entry which is preliminary data.</text>
</comment>
<dbReference type="PANTHER" id="PTHR42834:SF1">
    <property type="entry name" value="ENDONUCLEASE_EXONUCLEASE_PHOSPHATASE FAMILY PROTEIN (AFU_ORTHOLOGUE AFUA_3G09210)"/>
    <property type="match status" value="1"/>
</dbReference>
<dbReference type="PROSITE" id="PS00018">
    <property type="entry name" value="EF_HAND_1"/>
    <property type="match status" value="2"/>
</dbReference>
<evidence type="ECO:0000259" key="3">
    <source>
        <dbReference type="PROSITE" id="PS51841"/>
    </source>
</evidence>
<dbReference type="InterPro" id="IPR005135">
    <property type="entry name" value="Endo/exonuclease/phosphatase"/>
</dbReference>
<evidence type="ECO:0000313" key="4">
    <source>
        <dbReference type="EMBL" id="MFC0525362.1"/>
    </source>
</evidence>
<dbReference type="Pfam" id="PF00932">
    <property type="entry name" value="LTD"/>
    <property type="match status" value="1"/>
</dbReference>
<dbReference type="Pfam" id="PF19580">
    <property type="entry name" value="Exo_endo_phos_3"/>
    <property type="match status" value="1"/>
</dbReference>
<dbReference type="Pfam" id="PF13287">
    <property type="entry name" value="Fn3_assoc"/>
    <property type="match status" value="1"/>
</dbReference>
<dbReference type="InterPro" id="IPR026876">
    <property type="entry name" value="Fn3_assoc_repeat"/>
</dbReference>
<protein>
    <submittedName>
        <fullName evidence="4">FN3 associated domain-containing protein</fullName>
    </submittedName>
</protein>
<sequence length="1251" mass="137947">MARKRFARVISLVTAFMLIGSMVAPWTSIHTSAATSDIILSEYVEGSGYNKALELYNGTGQDVDLSSYTIELYSNGNTEPTSTEQLQGTLEAKQTFVLSNDRAEQGILDKTDVQSGTINHNGDDAYILKKEGTVVDSFGTVGDQVEWGKDVTLLRQSSIVEGDTNPQDAFDATKEWNSSSKDDFSNLGMHQGEGNGDAEEPDPDPDNPVTIQEARKSQEGTEVTIEGVVTTNLGSWGSKAFYMQDDTAGMLVYQSQYGSDDISKGDRIQITGTTKTYNGEVELVSVQQLNNQGQTELPSPSEVTPAGINEDNQGELVQLKGATIQDIQSVNEYGTFELQAEKDGERVLVRVDNRTGLSYNDFSYKEGMELNISGISSVFNDTYQLKPRGEGDFEFVSIGSADAVYANPEQGGIPEGSPVELTAYEDGDIYYTVDGSQPTEESMLYKEPIPITEDTTIKAIFVKDGEASDVYSFTYQALPSLDSLNIHDIQAAAHTSPYDGQEVSNLDGIVTQLAKDGFYLQEREAEYDEDVKTSEGIFVKSSKDVSVGDEVTVAGKVEEKVQENFLYFDFSDDLSVTRLINTTVSVNSSGNSLPAMTMLGSQGRAIPTDIIDNDQFEQFDPAEDAIDFYESLEGMRIAAPEATVVMPRAQYTNYDETAVTVPNPGDNIRTPANGIKIQEGDLNPERIIIDDYSKEMPALKVGDTFNEPVSGVMAYEFSNFKLVTKQVPSITSGAFDRETTTITTKDEELTVATYNMENYFASDEEDPEKTDQIADSITNRLNAPDIVGLVEVQDNNGPSEGTTDASENYKALIKAIEEKGGPTYEYTDIAPQNNKDGGQPNGNIRVGFIYNPERVDFVDKPKGDATTAVRVEEDGGLSMNPGRIDPTNQAFEDSRKPLAGEFSFNGEKVIVIANHFNSKGGDEAPFGGNQPAQLKSEEQRIEQAKVVHGFVSDIMNHDDNANVVVLGDLNDFEFSEPINTLEGDILANKVEDLPKEERYTYNYQGNSQTLDHILVSKHLQDVSTFDIVHLNADFTEEQGRVSDHDPAIVQLDVSKEEEPQEPATPVATLEGPAIVAPKDEFTVRVTLEELENINAGDFTLSYDKKAFKVTGISSDYEIKADRKNKKRFLFQSEEPLQGKKTIAEITFRAKNKLKNSEYSFSFEEATLSTPEGHVVEAQTNSLSVGKLSMDVNQDGYMNFRDLLAFVPYYGADEDSSNWQDAQRADFNRDGMVDRYDYFMLVRSVVVGFWHY</sequence>
<dbReference type="Pfam" id="PF00963">
    <property type="entry name" value="Cohesin"/>
    <property type="match status" value="1"/>
</dbReference>
<feature type="domain" description="LTD" evidence="3">
    <location>
        <begin position="25"/>
        <end position="142"/>
    </location>
</feature>
<feature type="compositionally biased region" description="Polar residues" evidence="1">
    <location>
        <begin position="158"/>
        <end position="167"/>
    </location>
</feature>
<dbReference type="CDD" id="cd10283">
    <property type="entry name" value="MnuA_DNase1-like"/>
    <property type="match status" value="1"/>
</dbReference>
<dbReference type="CDD" id="cd08547">
    <property type="entry name" value="Type_II_cohesin"/>
    <property type="match status" value="1"/>
</dbReference>
<dbReference type="InterPro" id="IPR036439">
    <property type="entry name" value="Dockerin_dom_sf"/>
</dbReference>
<dbReference type="Pfam" id="PF18942">
    <property type="entry name" value="DUF5689"/>
    <property type="match status" value="1"/>
</dbReference>
<dbReference type="RefSeq" id="WP_377350547.1">
    <property type="nucleotide sequence ID" value="NZ_JBHLTP010000013.1"/>
</dbReference>
<dbReference type="InterPro" id="IPR018247">
    <property type="entry name" value="EF_Hand_1_Ca_BS"/>
</dbReference>
<dbReference type="EMBL" id="JBHLTP010000013">
    <property type="protein sequence ID" value="MFC0525362.1"/>
    <property type="molecule type" value="Genomic_DNA"/>
</dbReference>
<dbReference type="Gene3D" id="2.40.50.200">
    <property type="entry name" value="Bacterial OB-fold"/>
    <property type="match status" value="1"/>
</dbReference>
<gene>
    <name evidence="4" type="ORF">ACFFGV_17400</name>
</gene>